<feature type="compositionally biased region" description="Polar residues" evidence="1">
    <location>
        <begin position="400"/>
        <end position="412"/>
    </location>
</feature>
<sequence>MYTTPSHMHPSHPPPVHPPPMHPPPPLHPARSHTLSDAGQGYPASAMRAATMPHSPSLSSVGSHHHTSHRSGHHRDPRLDSYHNPDSLHQSGALPPPGSRSDARRWNKKVFAPDAHAHIHTYAPHHLGHAAAYQAYRHWKRNHDPDMAHTEPDRHRDIITDMALQEVVNLFSQYPSLNQMSKESAIQHATGTAAHLISEMASNILPGVTSPSSTAHTLREHSPTLSHHTSRRHRSFSRGRSRDPGLRGLDHHGRYHDPRDDYDIRQQPYPGQIPSVMNMGGSYPPPSHIPPPIPHNDPYYGRGHGHQSQYIPGAHYQHGGAHGSAYPPYHHPLDAPHMPMGMVGPDPYRDHRGRSRHREYDSYGRGRSHHRSHSMNYPAPSSYLPSQQYPYQQSPYYPPGQTQTVSYLNTGSGMVPLPPGADLYMPSHHDRHRSRSRHDPHRHRSRDHSRGRSKLRSKSRRKPSRSRSKHHHSKHHRSGSHHQPAYRSTSYDPHYSSSHRYY</sequence>
<feature type="compositionally biased region" description="Polar residues" evidence="1">
    <location>
        <begin position="486"/>
        <end position="502"/>
    </location>
</feature>
<evidence type="ECO:0000313" key="2">
    <source>
        <dbReference type="EMBL" id="TFL04869.1"/>
    </source>
</evidence>
<dbReference type="OrthoDB" id="2802356at2759"/>
<gene>
    <name evidence="2" type="ORF">BDV98DRAFT_334376</name>
</gene>
<feature type="region of interest" description="Disordered" evidence="1">
    <location>
        <begin position="210"/>
        <end position="264"/>
    </location>
</feature>
<organism evidence="2 3">
    <name type="scientific">Pterulicium gracile</name>
    <dbReference type="NCBI Taxonomy" id="1884261"/>
    <lineage>
        <taxon>Eukaryota</taxon>
        <taxon>Fungi</taxon>
        <taxon>Dikarya</taxon>
        <taxon>Basidiomycota</taxon>
        <taxon>Agaricomycotina</taxon>
        <taxon>Agaricomycetes</taxon>
        <taxon>Agaricomycetidae</taxon>
        <taxon>Agaricales</taxon>
        <taxon>Pleurotineae</taxon>
        <taxon>Pterulaceae</taxon>
        <taxon>Pterulicium</taxon>
    </lineage>
</organism>
<proteinExistence type="predicted"/>
<feature type="region of interest" description="Disordered" evidence="1">
    <location>
        <begin position="1"/>
        <end position="104"/>
    </location>
</feature>
<feature type="compositionally biased region" description="Basic residues" evidence="1">
    <location>
        <begin position="63"/>
        <end position="76"/>
    </location>
</feature>
<evidence type="ECO:0000256" key="1">
    <source>
        <dbReference type="SAM" id="MobiDB-lite"/>
    </source>
</evidence>
<feature type="compositionally biased region" description="Basic residues" evidence="1">
    <location>
        <begin position="429"/>
        <end position="480"/>
    </location>
</feature>
<reference evidence="2 3" key="1">
    <citation type="journal article" date="2019" name="Nat. Ecol. Evol.">
        <title>Megaphylogeny resolves global patterns of mushroom evolution.</title>
        <authorList>
            <person name="Varga T."/>
            <person name="Krizsan K."/>
            <person name="Foldi C."/>
            <person name="Dima B."/>
            <person name="Sanchez-Garcia M."/>
            <person name="Sanchez-Ramirez S."/>
            <person name="Szollosi G.J."/>
            <person name="Szarkandi J.G."/>
            <person name="Papp V."/>
            <person name="Albert L."/>
            <person name="Andreopoulos W."/>
            <person name="Angelini C."/>
            <person name="Antonin V."/>
            <person name="Barry K.W."/>
            <person name="Bougher N.L."/>
            <person name="Buchanan P."/>
            <person name="Buyck B."/>
            <person name="Bense V."/>
            <person name="Catcheside P."/>
            <person name="Chovatia M."/>
            <person name="Cooper J."/>
            <person name="Damon W."/>
            <person name="Desjardin D."/>
            <person name="Finy P."/>
            <person name="Geml J."/>
            <person name="Haridas S."/>
            <person name="Hughes K."/>
            <person name="Justo A."/>
            <person name="Karasinski D."/>
            <person name="Kautmanova I."/>
            <person name="Kiss B."/>
            <person name="Kocsube S."/>
            <person name="Kotiranta H."/>
            <person name="LaButti K.M."/>
            <person name="Lechner B.E."/>
            <person name="Liimatainen K."/>
            <person name="Lipzen A."/>
            <person name="Lukacs Z."/>
            <person name="Mihaltcheva S."/>
            <person name="Morgado L.N."/>
            <person name="Niskanen T."/>
            <person name="Noordeloos M.E."/>
            <person name="Ohm R.A."/>
            <person name="Ortiz-Santana B."/>
            <person name="Ovrebo C."/>
            <person name="Racz N."/>
            <person name="Riley R."/>
            <person name="Savchenko A."/>
            <person name="Shiryaev A."/>
            <person name="Soop K."/>
            <person name="Spirin V."/>
            <person name="Szebenyi C."/>
            <person name="Tomsovsky M."/>
            <person name="Tulloss R.E."/>
            <person name="Uehling J."/>
            <person name="Grigoriev I.V."/>
            <person name="Vagvolgyi C."/>
            <person name="Papp T."/>
            <person name="Martin F.M."/>
            <person name="Miettinen O."/>
            <person name="Hibbett D.S."/>
            <person name="Nagy L.G."/>
        </authorList>
    </citation>
    <scope>NUCLEOTIDE SEQUENCE [LARGE SCALE GENOMIC DNA]</scope>
    <source>
        <strain evidence="2 3">CBS 309.79</strain>
    </source>
</reference>
<feature type="compositionally biased region" description="Pro residues" evidence="1">
    <location>
        <begin position="11"/>
        <end position="28"/>
    </location>
</feature>
<feature type="compositionally biased region" description="Low complexity" evidence="1">
    <location>
        <begin position="377"/>
        <end position="395"/>
    </location>
</feature>
<feature type="compositionally biased region" description="Basic and acidic residues" evidence="1">
    <location>
        <begin position="240"/>
        <end position="264"/>
    </location>
</feature>
<dbReference type="Proteomes" id="UP000305067">
    <property type="component" value="Unassembled WGS sequence"/>
</dbReference>
<keyword evidence="3" id="KW-1185">Reference proteome</keyword>
<dbReference type="EMBL" id="ML178818">
    <property type="protein sequence ID" value="TFL04869.1"/>
    <property type="molecule type" value="Genomic_DNA"/>
</dbReference>
<feature type="region of interest" description="Disordered" evidence="1">
    <location>
        <begin position="344"/>
        <end position="502"/>
    </location>
</feature>
<protein>
    <submittedName>
        <fullName evidence="2">Uncharacterized protein</fullName>
    </submittedName>
</protein>
<evidence type="ECO:0000313" key="3">
    <source>
        <dbReference type="Proteomes" id="UP000305067"/>
    </source>
</evidence>
<feature type="compositionally biased region" description="Basic residues" evidence="1">
    <location>
        <begin position="228"/>
        <end position="239"/>
    </location>
</feature>
<accession>A0A5C3QWW0</accession>
<name>A0A5C3QWW0_9AGAR</name>
<dbReference type="AlphaFoldDB" id="A0A5C3QWW0"/>